<dbReference type="PANTHER" id="PTHR10504">
    <property type="entry name" value="BACTERICIDAL PERMEABILITY-INCREASING BPI PROTEIN-RELATED"/>
    <property type="match status" value="1"/>
</dbReference>
<evidence type="ECO:0000259" key="1">
    <source>
        <dbReference type="Pfam" id="PF02886"/>
    </source>
</evidence>
<dbReference type="GO" id="GO:0005615">
    <property type="term" value="C:extracellular space"/>
    <property type="evidence" value="ECO:0007669"/>
    <property type="project" value="TreeGrafter"/>
</dbReference>
<gene>
    <name evidence="2" type="ORF">DICVIV_05218</name>
</gene>
<evidence type="ECO:0000313" key="2">
    <source>
        <dbReference type="EMBL" id="KJH48659.1"/>
    </source>
</evidence>
<protein>
    <recommendedName>
        <fullName evidence="1">Lipid-binding serum glycoprotein C-terminal domain-containing protein</fullName>
    </recommendedName>
</protein>
<dbReference type="GO" id="GO:0008289">
    <property type="term" value="F:lipid binding"/>
    <property type="evidence" value="ECO:0007669"/>
    <property type="project" value="InterPro"/>
</dbReference>
<evidence type="ECO:0000313" key="3">
    <source>
        <dbReference type="Proteomes" id="UP000053766"/>
    </source>
</evidence>
<dbReference type="SUPFAM" id="SSF55394">
    <property type="entry name" value="Bactericidal permeability-increasing protein, BPI"/>
    <property type="match status" value="1"/>
</dbReference>
<dbReference type="InterPro" id="IPR017943">
    <property type="entry name" value="Bactericidal_perm-incr_a/b_dom"/>
</dbReference>
<dbReference type="OrthoDB" id="10255543at2759"/>
<organism evidence="2 3">
    <name type="scientific">Dictyocaulus viviparus</name>
    <name type="common">Bovine lungworm</name>
    <dbReference type="NCBI Taxonomy" id="29172"/>
    <lineage>
        <taxon>Eukaryota</taxon>
        <taxon>Metazoa</taxon>
        <taxon>Ecdysozoa</taxon>
        <taxon>Nematoda</taxon>
        <taxon>Chromadorea</taxon>
        <taxon>Rhabditida</taxon>
        <taxon>Rhabditina</taxon>
        <taxon>Rhabditomorpha</taxon>
        <taxon>Strongyloidea</taxon>
        <taxon>Metastrongylidae</taxon>
        <taxon>Dictyocaulus</taxon>
    </lineage>
</organism>
<dbReference type="PANTHER" id="PTHR10504:SF139">
    <property type="entry name" value="BPI2 DOMAIN-CONTAINING PROTEIN"/>
    <property type="match status" value="1"/>
</dbReference>
<dbReference type="AlphaFoldDB" id="A0A0D8XY08"/>
<feature type="domain" description="Lipid-binding serum glycoprotein C-terminal" evidence="1">
    <location>
        <begin position="20"/>
        <end position="114"/>
    </location>
</feature>
<dbReference type="EMBL" id="KN716260">
    <property type="protein sequence ID" value="KJH48659.1"/>
    <property type="molecule type" value="Genomic_DNA"/>
</dbReference>
<sequence>MLGLIEVFSMERNGETPRGSVEIYIEASMNMRLTSRSVRGKLNLETLKMTTRSPQYFVQSELDDASYLSFDMLQRIVNGILKRGVPIPIHPLFKLQKPTLTFIERSMLLETNFDLNPNLIRQLTSEKLT</sequence>
<dbReference type="Gene3D" id="3.15.20.10">
    <property type="entry name" value="Bactericidal permeability-increasing protein, domain 2"/>
    <property type="match status" value="1"/>
</dbReference>
<keyword evidence="3" id="KW-1185">Reference proteome</keyword>
<dbReference type="Pfam" id="PF02886">
    <property type="entry name" value="LBP_BPI_CETP_C"/>
    <property type="match status" value="1"/>
</dbReference>
<name>A0A0D8XY08_DICVI</name>
<accession>A0A0D8XY08</accession>
<proteinExistence type="predicted"/>
<dbReference type="InterPro" id="IPR032942">
    <property type="entry name" value="BPI/LBP/Plunc"/>
</dbReference>
<reference evidence="2 3" key="1">
    <citation type="submission" date="2013-11" db="EMBL/GenBank/DDBJ databases">
        <title>Draft genome of the bovine lungworm Dictyocaulus viviparus.</title>
        <authorList>
            <person name="Mitreva M."/>
        </authorList>
    </citation>
    <scope>NUCLEOTIDE SEQUENCE [LARGE SCALE GENOMIC DNA]</scope>
    <source>
        <strain evidence="2 3">HannoverDv2000</strain>
    </source>
</reference>
<dbReference type="Proteomes" id="UP000053766">
    <property type="component" value="Unassembled WGS sequence"/>
</dbReference>
<reference evidence="3" key="2">
    <citation type="journal article" date="2016" name="Sci. Rep.">
        <title>Dictyocaulus viviparus genome, variome and transcriptome elucidate lungworm biology and support future intervention.</title>
        <authorList>
            <person name="McNulty S.N."/>
            <person name="Strube C."/>
            <person name="Rosa B.A."/>
            <person name="Martin J.C."/>
            <person name="Tyagi R."/>
            <person name="Choi Y.J."/>
            <person name="Wang Q."/>
            <person name="Hallsworth Pepin K."/>
            <person name="Zhang X."/>
            <person name="Ozersky P."/>
            <person name="Wilson R.K."/>
            <person name="Sternberg P.W."/>
            <person name="Gasser R.B."/>
            <person name="Mitreva M."/>
        </authorList>
    </citation>
    <scope>NUCLEOTIDE SEQUENCE [LARGE SCALE GENOMIC DNA]</scope>
    <source>
        <strain evidence="3">HannoverDv2000</strain>
    </source>
</reference>
<dbReference type="InterPro" id="IPR001124">
    <property type="entry name" value="Lipid-bd_serum_glycop_C"/>
</dbReference>